<dbReference type="NCBIfam" id="NF001236">
    <property type="entry name" value="PRK00203.1"/>
    <property type="match status" value="1"/>
</dbReference>
<keyword evidence="6" id="KW-0540">Nuclease</keyword>
<dbReference type="InterPro" id="IPR050092">
    <property type="entry name" value="RNase_H"/>
</dbReference>
<feature type="non-terminal residue" evidence="12">
    <location>
        <position position="1"/>
    </location>
</feature>
<dbReference type="InterPro" id="IPR022892">
    <property type="entry name" value="RNaseHI"/>
</dbReference>
<evidence type="ECO:0000256" key="10">
    <source>
        <dbReference type="ARBA" id="ARBA00022842"/>
    </source>
</evidence>
<evidence type="ECO:0000313" key="12">
    <source>
        <dbReference type="EMBL" id="EKC67019.1"/>
    </source>
</evidence>
<accession>K1THJ4</accession>
<dbReference type="GO" id="GO:0004523">
    <property type="term" value="F:RNA-DNA hybrid ribonuclease activity"/>
    <property type="evidence" value="ECO:0007669"/>
    <property type="project" value="UniProtKB-EC"/>
</dbReference>
<protein>
    <recommendedName>
        <fullName evidence="5">ribonuclease H</fullName>
        <ecNumber evidence="5">3.1.26.4</ecNumber>
    </recommendedName>
</protein>
<dbReference type="InterPro" id="IPR036397">
    <property type="entry name" value="RNaseH_sf"/>
</dbReference>
<dbReference type="AlphaFoldDB" id="K1THJ4"/>
<evidence type="ECO:0000256" key="7">
    <source>
        <dbReference type="ARBA" id="ARBA00022723"/>
    </source>
</evidence>
<dbReference type="EC" id="3.1.26.4" evidence="5"/>
<dbReference type="EMBL" id="AJWZ01003875">
    <property type="protein sequence ID" value="EKC67019.1"/>
    <property type="molecule type" value="Genomic_DNA"/>
</dbReference>
<dbReference type="GO" id="GO:0003676">
    <property type="term" value="F:nucleic acid binding"/>
    <property type="evidence" value="ECO:0007669"/>
    <property type="project" value="InterPro"/>
</dbReference>
<dbReference type="SUPFAM" id="SSF53098">
    <property type="entry name" value="Ribonuclease H-like"/>
    <property type="match status" value="1"/>
</dbReference>
<dbReference type="PANTHER" id="PTHR10642:SF26">
    <property type="entry name" value="RIBONUCLEASE H1"/>
    <property type="match status" value="1"/>
</dbReference>
<comment type="similarity">
    <text evidence="3">Belongs to the RNase H family.</text>
</comment>
<keyword evidence="7" id="KW-0479">Metal-binding</keyword>
<feature type="domain" description="RNase H type-1" evidence="11">
    <location>
        <begin position="1"/>
        <end position="134"/>
    </location>
</feature>
<evidence type="ECO:0000256" key="5">
    <source>
        <dbReference type="ARBA" id="ARBA00012180"/>
    </source>
</evidence>
<sequence length="149" mass="16665">TIYTDGSALGNPGPGGYGAVLLAGPHRKELAQGYRLTTNNRMELTAVCVALEALKFEGSDVTLYSDSKYVVDAVTKGWVFGWEKKGFAGKKNPDLWQRFLRVYRRHRVRFVWVKGHAETVENNRCDTLAVAAANDPSRWIEDTGYRPEA</sequence>
<comment type="caution">
    <text evidence="12">The sequence shown here is derived from an EMBL/GenBank/DDBJ whole genome shotgun (WGS) entry which is preliminary data.</text>
</comment>
<dbReference type="PROSITE" id="PS50879">
    <property type="entry name" value="RNASE_H_1"/>
    <property type="match status" value="1"/>
</dbReference>
<dbReference type="CDD" id="cd09278">
    <property type="entry name" value="RNase_HI_prokaryote_like"/>
    <property type="match status" value="1"/>
</dbReference>
<comment type="subunit">
    <text evidence="4">Monomer.</text>
</comment>
<evidence type="ECO:0000256" key="8">
    <source>
        <dbReference type="ARBA" id="ARBA00022759"/>
    </source>
</evidence>
<dbReference type="PANTHER" id="PTHR10642">
    <property type="entry name" value="RIBONUCLEASE H1"/>
    <property type="match status" value="1"/>
</dbReference>
<comment type="catalytic activity">
    <reaction evidence="1">
        <text>Endonucleolytic cleavage to 5'-phosphomonoester.</text>
        <dbReference type="EC" id="3.1.26.4"/>
    </reaction>
</comment>
<evidence type="ECO:0000256" key="9">
    <source>
        <dbReference type="ARBA" id="ARBA00022801"/>
    </source>
</evidence>
<gene>
    <name evidence="12" type="ORF">OBE_05653</name>
</gene>
<evidence type="ECO:0000256" key="1">
    <source>
        <dbReference type="ARBA" id="ARBA00000077"/>
    </source>
</evidence>
<reference evidence="12" key="1">
    <citation type="journal article" date="2013" name="Environ. Microbiol.">
        <title>Microbiota from the distal guts of lean and obese adolescents exhibit partial functional redundancy besides clear differences in community structure.</title>
        <authorList>
            <person name="Ferrer M."/>
            <person name="Ruiz A."/>
            <person name="Lanza F."/>
            <person name="Haange S.B."/>
            <person name="Oberbach A."/>
            <person name="Till H."/>
            <person name="Bargiela R."/>
            <person name="Campoy C."/>
            <person name="Segura M.T."/>
            <person name="Richter M."/>
            <person name="von Bergen M."/>
            <person name="Seifert J."/>
            <person name="Suarez A."/>
        </authorList>
    </citation>
    <scope>NUCLEOTIDE SEQUENCE</scope>
</reference>
<dbReference type="InterPro" id="IPR012337">
    <property type="entry name" value="RNaseH-like_sf"/>
</dbReference>
<dbReference type="GO" id="GO:0043137">
    <property type="term" value="P:DNA replication, removal of RNA primer"/>
    <property type="evidence" value="ECO:0007669"/>
    <property type="project" value="TreeGrafter"/>
</dbReference>
<dbReference type="GO" id="GO:0046872">
    <property type="term" value="F:metal ion binding"/>
    <property type="evidence" value="ECO:0007669"/>
    <property type="project" value="UniProtKB-KW"/>
</dbReference>
<dbReference type="Gene3D" id="3.30.420.10">
    <property type="entry name" value="Ribonuclease H-like superfamily/Ribonuclease H"/>
    <property type="match status" value="1"/>
</dbReference>
<keyword evidence="8" id="KW-0255">Endonuclease</keyword>
<dbReference type="InterPro" id="IPR002156">
    <property type="entry name" value="RNaseH_domain"/>
</dbReference>
<keyword evidence="10" id="KW-0460">Magnesium</keyword>
<evidence type="ECO:0000256" key="6">
    <source>
        <dbReference type="ARBA" id="ARBA00022722"/>
    </source>
</evidence>
<dbReference type="Pfam" id="PF00075">
    <property type="entry name" value="RNase_H"/>
    <property type="match status" value="1"/>
</dbReference>
<organism evidence="12">
    <name type="scientific">human gut metagenome</name>
    <dbReference type="NCBI Taxonomy" id="408170"/>
    <lineage>
        <taxon>unclassified sequences</taxon>
        <taxon>metagenomes</taxon>
        <taxon>organismal metagenomes</taxon>
    </lineage>
</organism>
<proteinExistence type="inferred from homology"/>
<evidence type="ECO:0000259" key="11">
    <source>
        <dbReference type="PROSITE" id="PS50879"/>
    </source>
</evidence>
<evidence type="ECO:0000256" key="2">
    <source>
        <dbReference type="ARBA" id="ARBA00001946"/>
    </source>
</evidence>
<name>K1THJ4_9ZZZZ</name>
<comment type="cofactor">
    <cofactor evidence="2">
        <name>Mg(2+)</name>
        <dbReference type="ChEBI" id="CHEBI:18420"/>
    </cofactor>
</comment>
<keyword evidence="9 12" id="KW-0378">Hydrolase</keyword>
<evidence type="ECO:0000256" key="4">
    <source>
        <dbReference type="ARBA" id="ARBA00011245"/>
    </source>
</evidence>
<evidence type="ECO:0000256" key="3">
    <source>
        <dbReference type="ARBA" id="ARBA00005300"/>
    </source>
</evidence>